<reference evidence="1 2" key="1">
    <citation type="submission" date="2018-09" db="EMBL/GenBank/DDBJ databases">
        <title>Genomic investigation of the strawberry pathogen Phytophthora fragariae indicates pathogenicity is determined by transcriptional variation in three key races.</title>
        <authorList>
            <person name="Adams T.M."/>
            <person name="Armitage A.D."/>
            <person name="Sobczyk M.K."/>
            <person name="Bates H.J."/>
            <person name="Dunwell J.M."/>
            <person name="Nellist C.F."/>
            <person name="Harrison R.J."/>
        </authorList>
    </citation>
    <scope>NUCLEOTIDE SEQUENCE [LARGE SCALE GENOMIC DNA]</scope>
    <source>
        <strain evidence="1 2">NOV-77</strain>
    </source>
</reference>
<name>A0A6G0QS81_9STRA</name>
<evidence type="ECO:0000313" key="2">
    <source>
        <dbReference type="Proteomes" id="UP000486351"/>
    </source>
</evidence>
<evidence type="ECO:0000313" key="1">
    <source>
        <dbReference type="EMBL" id="KAE9300663.1"/>
    </source>
</evidence>
<protein>
    <submittedName>
        <fullName evidence="1">Uncharacterized protein</fullName>
    </submittedName>
</protein>
<feature type="non-terminal residue" evidence="1">
    <location>
        <position position="1"/>
    </location>
</feature>
<sequence>EEVQALPADGYSVTTHNELATYVRKVFAASADTLDDWQPRDDSTLARLLDEMEKRMGAFKESVAQLKRCKAISDWRKEMTASAFVPSLDLVSMPPKTDVRVVPTSAGCGSPAELKALAKFGIQTWSKLRMDTSSQDEQRQKYFQPLLEATTKFYEALAATSCRAVKPGGASQCNRNLRMLSRLCDGASITSTKCAQLEKLLYYVRLAMHKHAELRIKAIKLVYDLLKLFPPSKRPDFGYP</sequence>
<proteinExistence type="predicted"/>
<comment type="caution">
    <text evidence="1">The sequence shown here is derived from an EMBL/GenBank/DDBJ whole genome shotgun (WGS) entry which is preliminary data.</text>
</comment>
<organism evidence="1 2">
    <name type="scientific">Phytophthora fragariae</name>
    <dbReference type="NCBI Taxonomy" id="53985"/>
    <lineage>
        <taxon>Eukaryota</taxon>
        <taxon>Sar</taxon>
        <taxon>Stramenopiles</taxon>
        <taxon>Oomycota</taxon>
        <taxon>Peronosporomycetes</taxon>
        <taxon>Peronosporales</taxon>
        <taxon>Peronosporaceae</taxon>
        <taxon>Phytophthora</taxon>
    </lineage>
</organism>
<gene>
    <name evidence="1" type="ORF">PF008_g22956</name>
</gene>
<dbReference type="AlphaFoldDB" id="A0A6G0QS81"/>
<dbReference type="EMBL" id="QXFY01002237">
    <property type="protein sequence ID" value="KAE9300663.1"/>
    <property type="molecule type" value="Genomic_DNA"/>
</dbReference>
<accession>A0A6G0QS81</accession>
<dbReference type="Proteomes" id="UP000486351">
    <property type="component" value="Unassembled WGS sequence"/>
</dbReference>